<dbReference type="Proteomes" id="UP000264980">
    <property type="component" value="Chromosome"/>
</dbReference>
<keyword evidence="2" id="KW-0812">Transmembrane</keyword>
<organism evidence="3 4">
    <name type="scientific">Erwinia tracheiphila</name>
    <dbReference type="NCBI Taxonomy" id="65700"/>
    <lineage>
        <taxon>Bacteria</taxon>
        <taxon>Pseudomonadati</taxon>
        <taxon>Pseudomonadota</taxon>
        <taxon>Gammaproteobacteria</taxon>
        <taxon>Enterobacterales</taxon>
        <taxon>Erwiniaceae</taxon>
        <taxon>Erwinia</taxon>
    </lineage>
</organism>
<name>A0A345CTU7_9GAMM</name>
<dbReference type="PANTHER" id="PTHR35024:SF4">
    <property type="entry name" value="POLYMER-FORMING CYTOSKELETAL PROTEIN"/>
    <property type="match status" value="1"/>
</dbReference>
<evidence type="ECO:0000256" key="2">
    <source>
        <dbReference type="SAM" id="Phobius"/>
    </source>
</evidence>
<reference evidence="4" key="1">
    <citation type="submission" date="2016-01" db="EMBL/GenBank/DDBJ databases">
        <authorList>
            <person name="Shapiro L."/>
        </authorList>
    </citation>
    <scope>NUCLEOTIDE SEQUENCE [LARGE SCALE GENOMIC DNA]</scope>
    <source>
        <strain evidence="4">MDcuke</strain>
    </source>
</reference>
<feature type="transmembrane region" description="Helical" evidence="2">
    <location>
        <begin position="65"/>
        <end position="83"/>
    </location>
</feature>
<keyword evidence="2" id="KW-1133">Transmembrane helix</keyword>
<keyword evidence="2" id="KW-0472">Membrane</keyword>
<evidence type="ECO:0000256" key="1">
    <source>
        <dbReference type="ARBA" id="ARBA00044755"/>
    </source>
</evidence>
<gene>
    <name evidence="3" type="ORF">AV903_13705</name>
</gene>
<comment type="similarity">
    <text evidence="1">Belongs to the bactofilin family.</text>
</comment>
<dbReference type="EMBL" id="CP013970">
    <property type="protein sequence ID" value="AXF76864.1"/>
    <property type="molecule type" value="Genomic_DNA"/>
</dbReference>
<protein>
    <submittedName>
        <fullName evidence="3">Polymer-forming cytoskeletal protein</fullName>
    </submittedName>
</protein>
<dbReference type="InterPro" id="IPR007607">
    <property type="entry name" value="BacA/B"/>
</dbReference>
<dbReference type="PANTHER" id="PTHR35024">
    <property type="entry name" value="HYPOTHETICAL CYTOSOLIC PROTEIN"/>
    <property type="match status" value="1"/>
</dbReference>
<evidence type="ECO:0000313" key="4">
    <source>
        <dbReference type="Proteomes" id="UP000264980"/>
    </source>
</evidence>
<sequence length="269" mass="29819">MSTPAPDTRKVILTAAPSLPYLDNSYQIMSINLLWLIWLLWSVILVFFCVGWERSLALLRQNSGLLVWLTASIISGWVFRNLLCKKGLTMFKRKNKIICEAQASRAVEPEAYSLTESDLTCHDGIEPTLVVPPHDVSDSTTIPETCTIKGDINAAGDIHINGSINGIINCEKTVFVQKNGRVDGEVYAERIDVSGELKGLCRSQTLAINALGRLNGTIECESLSVHPDGRFHGYSKPYEQSIKNTDTSTEGADAILSLRSDLYWREEQS</sequence>
<feature type="transmembrane region" description="Helical" evidence="2">
    <location>
        <begin position="33"/>
        <end position="53"/>
    </location>
</feature>
<dbReference type="Pfam" id="PF04519">
    <property type="entry name" value="Bactofilin"/>
    <property type="match status" value="1"/>
</dbReference>
<dbReference type="AlphaFoldDB" id="A0A345CTU7"/>
<accession>A0A345CTU7</accession>
<proteinExistence type="inferred from homology"/>
<evidence type="ECO:0000313" key="3">
    <source>
        <dbReference type="EMBL" id="AXF76864.1"/>
    </source>
</evidence>